<organism evidence="1">
    <name type="scientific">Anopheles darlingi</name>
    <name type="common">Mosquito</name>
    <dbReference type="NCBI Taxonomy" id="43151"/>
    <lineage>
        <taxon>Eukaryota</taxon>
        <taxon>Metazoa</taxon>
        <taxon>Ecdysozoa</taxon>
        <taxon>Arthropoda</taxon>
        <taxon>Hexapoda</taxon>
        <taxon>Insecta</taxon>
        <taxon>Pterygota</taxon>
        <taxon>Neoptera</taxon>
        <taxon>Endopterygota</taxon>
        <taxon>Diptera</taxon>
        <taxon>Nematocera</taxon>
        <taxon>Culicoidea</taxon>
        <taxon>Culicidae</taxon>
        <taxon>Anophelinae</taxon>
        <taxon>Anopheles</taxon>
    </lineage>
</organism>
<reference evidence="1" key="1">
    <citation type="submission" date="2018-01" db="EMBL/GenBank/DDBJ databases">
        <title>An insight into the sialome of Amazonian anophelines.</title>
        <authorList>
            <person name="Ribeiro J.M."/>
            <person name="Scarpassa V."/>
            <person name="Calvo E."/>
        </authorList>
    </citation>
    <scope>NUCLEOTIDE SEQUENCE</scope>
</reference>
<protein>
    <submittedName>
        <fullName evidence="1">Putative secreted protein</fullName>
    </submittedName>
</protein>
<evidence type="ECO:0000313" key="1">
    <source>
        <dbReference type="EMBL" id="MBW75203.1"/>
    </source>
</evidence>
<sequence length="80" mass="9061">MLLLLAQIPILLVLRLHRIGQGGREKLAPTARPRGIRPIQHGLGLDFLTILRVIFRILYRLIDRWRECTAGTHQTSGGGR</sequence>
<dbReference type="EMBL" id="GGFL01011025">
    <property type="protein sequence ID" value="MBW75203.1"/>
    <property type="molecule type" value="Transcribed_RNA"/>
</dbReference>
<accession>A0A2M4DC93</accession>
<name>A0A2M4DC93_ANODA</name>
<dbReference type="AlphaFoldDB" id="A0A2M4DC93"/>
<proteinExistence type="predicted"/>